<dbReference type="EMBL" id="SMAN01000005">
    <property type="protein sequence ID" value="TCT24617.1"/>
    <property type="molecule type" value="Genomic_DNA"/>
</dbReference>
<dbReference type="Proteomes" id="UP000294650">
    <property type="component" value="Unassembled WGS sequence"/>
</dbReference>
<dbReference type="PANTHER" id="PTHR37814">
    <property type="entry name" value="CONSERVED MEMBRANE PROTEIN"/>
    <property type="match status" value="1"/>
</dbReference>
<protein>
    <submittedName>
        <fullName evidence="2">Putative membrane protein YkvI</fullName>
    </submittedName>
</protein>
<feature type="transmembrane region" description="Helical" evidence="1">
    <location>
        <begin position="311"/>
        <end position="333"/>
    </location>
</feature>
<feature type="transmembrane region" description="Helical" evidence="1">
    <location>
        <begin position="111"/>
        <end position="128"/>
    </location>
</feature>
<accession>A0A4R3N7T4</accession>
<evidence type="ECO:0000313" key="2">
    <source>
        <dbReference type="EMBL" id="TCT24617.1"/>
    </source>
</evidence>
<reference evidence="2 3" key="1">
    <citation type="submission" date="2019-03" db="EMBL/GenBank/DDBJ databases">
        <title>Genomic Encyclopedia of Type Strains, Phase IV (KMG-IV): sequencing the most valuable type-strain genomes for metagenomic binning, comparative biology and taxonomic classification.</title>
        <authorList>
            <person name="Goeker M."/>
        </authorList>
    </citation>
    <scope>NUCLEOTIDE SEQUENCE [LARGE SCALE GENOMIC DNA]</scope>
    <source>
        <strain evidence="2 3">DSM 25894</strain>
    </source>
</reference>
<sequence length="339" mass="38583">MWKAGFKWMFLIIGSMIGAGYASGRELWQFFGHGSSMAILLFTILFSVSCYIILSISFQHQTSHYVPVLRIIVGKHLTGLYDMLILFYLFTTTVIMIAGSGATLEAYHFNYWFGIAAIAIPIILTFVWDIDGILSINSLILPLLILGLSYVLILFIMQQDLSLTSHFHEQQNWMAAFPFTALNIIPLIAVLGAIGNHIEKKGEIWVASVGSGLVLGIITYIYNNSLIQISEDILLYEIPLFAILKHYPYKMFLFMTILLWIAIFTTALSCLFGLISRIRERVSLPLWMLAFMMTIFMVPFTSFGFANLIKYLYPIYGILNLYALSAVFVYPIMNRYKIE</sequence>
<dbReference type="RefSeq" id="WP_132371343.1">
    <property type="nucleotide sequence ID" value="NZ_SMAN01000005.1"/>
</dbReference>
<keyword evidence="1" id="KW-0472">Membrane</keyword>
<keyword evidence="1" id="KW-1133">Transmembrane helix</keyword>
<dbReference type="OrthoDB" id="4424890at2"/>
<name>A0A4R3N7T4_9BACI</name>
<gene>
    <name evidence="2" type="ORF">EDD68_10571</name>
</gene>
<evidence type="ECO:0000313" key="3">
    <source>
        <dbReference type="Proteomes" id="UP000294650"/>
    </source>
</evidence>
<keyword evidence="1" id="KW-0812">Transmembrane</keyword>
<dbReference type="AlphaFoldDB" id="A0A4R3N7T4"/>
<feature type="transmembrane region" description="Helical" evidence="1">
    <location>
        <begin position="251"/>
        <end position="274"/>
    </location>
</feature>
<evidence type="ECO:0000256" key="1">
    <source>
        <dbReference type="SAM" id="Phobius"/>
    </source>
</evidence>
<feature type="transmembrane region" description="Helical" evidence="1">
    <location>
        <begin position="79"/>
        <end position="99"/>
    </location>
</feature>
<feature type="transmembrane region" description="Helical" evidence="1">
    <location>
        <begin position="140"/>
        <end position="158"/>
    </location>
</feature>
<organism evidence="2 3">
    <name type="scientific">Melghiribacillus thermohalophilus</name>
    <dbReference type="NCBI Taxonomy" id="1324956"/>
    <lineage>
        <taxon>Bacteria</taxon>
        <taxon>Bacillati</taxon>
        <taxon>Bacillota</taxon>
        <taxon>Bacilli</taxon>
        <taxon>Bacillales</taxon>
        <taxon>Bacillaceae</taxon>
        <taxon>Melghiribacillus</taxon>
    </lineage>
</organism>
<feature type="transmembrane region" description="Helical" evidence="1">
    <location>
        <begin position="286"/>
        <end position="305"/>
    </location>
</feature>
<comment type="caution">
    <text evidence="2">The sequence shown here is derived from an EMBL/GenBank/DDBJ whole genome shotgun (WGS) entry which is preliminary data.</text>
</comment>
<keyword evidence="3" id="KW-1185">Reference proteome</keyword>
<dbReference type="InterPro" id="IPR038728">
    <property type="entry name" value="YkvI-like"/>
</dbReference>
<feature type="transmembrane region" description="Helical" evidence="1">
    <location>
        <begin position="173"/>
        <end position="192"/>
    </location>
</feature>
<proteinExistence type="predicted"/>
<feature type="transmembrane region" description="Helical" evidence="1">
    <location>
        <begin position="38"/>
        <end position="58"/>
    </location>
</feature>
<dbReference type="PANTHER" id="PTHR37814:SF1">
    <property type="entry name" value="MEMBRANE PROTEIN"/>
    <property type="match status" value="1"/>
</dbReference>
<feature type="transmembrane region" description="Helical" evidence="1">
    <location>
        <begin position="204"/>
        <end position="222"/>
    </location>
</feature>